<dbReference type="InterPro" id="IPR020422">
    <property type="entry name" value="TYR_PHOSPHATASE_DUAL_dom"/>
</dbReference>
<feature type="non-terminal residue" evidence="6">
    <location>
        <position position="212"/>
    </location>
</feature>
<accession>A0A1Y3B8T1</accession>
<feature type="domain" description="Tyrosine-protein phosphatase" evidence="4">
    <location>
        <begin position="22"/>
        <end position="162"/>
    </location>
</feature>
<comment type="caution">
    <text evidence="6">The sequence shown here is derived from an EMBL/GenBank/DDBJ whole genome shotgun (WGS) entry which is preliminary data.</text>
</comment>
<dbReference type="InterPro" id="IPR000387">
    <property type="entry name" value="Tyr_Pase_dom"/>
</dbReference>
<dbReference type="InterPro" id="IPR016130">
    <property type="entry name" value="Tyr_Pase_AS"/>
</dbReference>
<dbReference type="Gene3D" id="3.90.190.10">
    <property type="entry name" value="Protein tyrosine phosphatase superfamily"/>
    <property type="match status" value="1"/>
</dbReference>
<evidence type="ECO:0000313" key="7">
    <source>
        <dbReference type="Proteomes" id="UP000194236"/>
    </source>
</evidence>
<dbReference type="EMBL" id="MUJZ01038216">
    <property type="protein sequence ID" value="OTF76283.1"/>
    <property type="molecule type" value="Genomic_DNA"/>
</dbReference>
<gene>
    <name evidence="6" type="ORF">BLA29_008481</name>
</gene>
<evidence type="ECO:0000313" key="6">
    <source>
        <dbReference type="EMBL" id="OTF76283.1"/>
    </source>
</evidence>
<evidence type="ECO:0000259" key="4">
    <source>
        <dbReference type="PROSITE" id="PS50054"/>
    </source>
</evidence>
<evidence type="ECO:0000256" key="3">
    <source>
        <dbReference type="ARBA" id="ARBA00022912"/>
    </source>
</evidence>
<evidence type="ECO:0000256" key="2">
    <source>
        <dbReference type="ARBA" id="ARBA00022801"/>
    </source>
</evidence>
<reference evidence="6 7" key="1">
    <citation type="submission" date="2017-03" db="EMBL/GenBank/DDBJ databases">
        <title>Genome Survey of Euroglyphus maynei.</title>
        <authorList>
            <person name="Arlian L.G."/>
            <person name="Morgan M.S."/>
            <person name="Rider S.D."/>
        </authorList>
    </citation>
    <scope>NUCLEOTIDE SEQUENCE [LARGE SCALE GENOMIC DNA]</scope>
    <source>
        <strain evidence="6">Arlian Lab</strain>
        <tissue evidence="6">Whole body</tissue>
    </source>
</reference>
<dbReference type="SMART" id="SM00195">
    <property type="entry name" value="DSPc"/>
    <property type="match status" value="1"/>
</dbReference>
<dbReference type="PROSITE" id="PS50056">
    <property type="entry name" value="TYR_PHOSPHATASE_2"/>
    <property type="match status" value="1"/>
</dbReference>
<evidence type="ECO:0000256" key="1">
    <source>
        <dbReference type="ARBA" id="ARBA00008601"/>
    </source>
</evidence>
<dbReference type="InterPro" id="IPR000340">
    <property type="entry name" value="Dual-sp_phosphatase_cat-dom"/>
</dbReference>
<organism evidence="6 7">
    <name type="scientific">Euroglyphus maynei</name>
    <name type="common">Mayne's house dust mite</name>
    <dbReference type="NCBI Taxonomy" id="6958"/>
    <lineage>
        <taxon>Eukaryota</taxon>
        <taxon>Metazoa</taxon>
        <taxon>Ecdysozoa</taxon>
        <taxon>Arthropoda</taxon>
        <taxon>Chelicerata</taxon>
        <taxon>Arachnida</taxon>
        <taxon>Acari</taxon>
        <taxon>Acariformes</taxon>
        <taxon>Sarcoptiformes</taxon>
        <taxon>Astigmata</taxon>
        <taxon>Psoroptidia</taxon>
        <taxon>Analgoidea</taxon>
        <taxon>Pyroglyphidae</taxon>
        <taxon>Pyroglyphinae</taxon>
        <taxon>Euroglyphus</taxon>
    </lineage>
</organism>
<keyword evidence="2" id="KW-0378">Hydrolase</keyword>
<dbReference type="AlphaFoldDB" id="A0A1Y3B8T1"/>
<feature type="domain" description="Tyrosine specific protein phosphatases" evidence="5">
    <location>
        <begin position="82"/>
        <end position="140"/>
    </location>
</feature>
<dbReference type="GO" id="GO:0005737">
    <property type="term" value="C:cytoplasm"/>
    <property type="evidence" value="ECO:0007669"/>
    <property type="project" value="TreeGrafter"/>
</dbReference>
<dbReference type="PROSITE" id="PS00383">
    <property type="entry name" value="TYR_PHOSPHATASE_1"/>
    <property type="match status" value="1"/>
</dbReference>
<dbReference type="PANTHER" id="PTHR45961:SF6">
    <property type="entry name" value="IP21249P"/>
    <property type="match status" value="1"/>
</dbReference>
<dbReference type="Pfam" id="PF00782">
    <property type="entry name" value="DSPc"/>
    <property type="match status" value="1"/>
</dbReference>
<comment type="similarity">
    <text evidence="1">Belongs to the protein-tyrosine phosphatase family. Non-receptor class dual specificity subfamily.</text>
</comment>
<dbReference type="PROSITE" id="PS50054">
    <property type="entry name" value="TYR_PHOSPHATASE_DUAL"/>
    <property type="match status" value="1"/>
</dbReference>
<dbReference type="SUPFAM" id="SSF52799">
    <property type="entry name" value="(Phosphotyrosine protein) phosphatases II"/>
    <property type="match status" value="1"/>
</dbReference>
<evidence type="ECO:0008006" key="8">
    <source>
        <dbReference type="Google" id="ProtNLM"/>
    </source>
</evidence>
<evidence type="ECO:0000259" key="5">
    <source>
        <dbReference type="PROSITE" id="PS50056"/>
    </source>
</evidence>
<keyword evidence="7" id="KW-1185">Reference proteome</keyword>
<dbReference type="GO" id="GO:0004721">
    <property type="term" value="F:phosphoprotein phosphatase activity"/>
    <property type="evidence" value="ECO:0007669"/>
    <property type="project" value="UniProtKB-KW"/>
</dbReference>
<keyword evidence="3" id="KW-0904">Protein phosphatase</keyword>
<sequence length="212" mass="24712">MRTNIDRLPPDTALIIMPPFSNLDMIVPGIYQTGTTGLIIETMNEYRIKMIINATYEMPLLKHSDIISFRVPVEDDCQEPIENYFDDVADLMEATRLRGYGSIVHCMAGVSRSATLILAYMIKYTTFTLYEAFLHAKSIRQPIRPNIGFIQQLIKYEQRLNNGRKSIDLEQIHLGLQPQVKIFVPKFYRSHYPELYELEIQRQLSYWNSNNN</sequence>
<proteinExistence type="inferred from homology"/>
<dbReference type="OrthoDB" id="285418at2759"/>
<dbReference type="InterPro" id="IPR029021">
    <property type="entry name" value="Prot-tyrosine_phosphatase-like"/>
</dbReference>
<name>A0A1Y3B8T1_EURMA</name>
<dbReference type="Proteomes" id="UP000194236">
    <property type="component" value="Unassembled WGS sequence"/>
</dbReference>
<protein>
    <recommendedName>
        <fullName evidence="8">Protein-tyrosine-phosphatase</fullName>
    </recommendedName>
</protein>
<dbReference type="InterPro" id="IPR052103">
    <property type="entry name" value="Dual_spec_Phospatases"/>
</dbReference>
<dbReference type="PANTHER" id="PTHR45961">
    <property type="entry name" value="IP21249P"/>
    <property type="match status" value="1"/>
</dbReference>